<organism evidence="3 4">
    <name type="scientific">Crassostrea virginica</name>
    <name type="common">Eastern oyster</name>
    <dbReference type="NCBI Taxonomy" id="6565"/>
    <lineage>
        <taxon>Eukaryota</taxon>
        <taxon>Metazoa</taxon>
        <taxon>Spiralia</taxon>
        <taxon>Lophotrochozoa</taxon>
        <taxon>Mollusca</taxon>
        <taxon>Bivalvia</taxon>
        <taxon>Autobranchia</taxon>
        <taxon>Pteriomorphia</taxon>
        <taxon>Ostreida</taxon>
        <taxon>Ostreoidea</taxon>
        <taxon>Ostreidae</taxon>
        <taxon>Crassostrea</taxon>
    </lineage>
</organism>
<keyword evidence="3" id="KW-1185">Reference proteome</keyword>
<evidence type="ECO:0000256" key="2">
    <source>
        <dbReference type="SAM" id="Phobius"/>
    </source>
</evidence>
<dbReference type="OrthoDB" id="6153685at2759"/>
<dbReference type="Proteomes" id="UP000694844">
    <property type="component" value="Chromosome 5"/>
</dbReference>
<sequence length="326" mass="35917">MAADDSGPDCSECRQSRGLAPVPESGQPLIAPPCRSCKKLQKTFVEVPASYGRPAFNRSISCPVRGPSTLNLFSYRPSDEKVILDHLSETADEDADTPEEKVPEISIAVDNEPSPSQPFCQCNQQNFLKVCVCIFFCLVLGGLVYFAISGHLGRNDHPQGTQGPLHLDPHRNATVIPHAHHHHCSSHSQFTVDTSQLRPADENQTNLVPFTMVSSSDRSVGVASDGRGVVLQETGHYHIDVDFIMDTYSMQTEGKSLYKQTLCVNLEGSPAVCRHLIYPPHTRLTQSVRAEFDAQAGQILSVLVMDLQLMFPDPKGNVLYITRQFC</sequence>
<accession>A0A8B8E718</accession>
<dbReference type="AlphaFoldDB" id="A0A8B8E718"/>
<protein>
    <submittedName>
        <fullName evidence="4">Uncharacterized protein LOC111132071</fullName>
    </submittedName>
</protein>
<evidence type="ECO:0000313" key="4">
    <source>
        <dbReference type="RefSeq" id="XP_022335428.1"/>
    </source>
</evidence>
<keyword evidence="2" id="KW-1133">Transmembrane helix</keyword>
<dbReference type="GeneID" id="111132071"/>
<keyword evidence="2" id="KW-0472">Membrane</keyword>
<name>A0A8B8E718_CRAVI</name>
<keyword evidence="2" id="KW-0812">Transmembrane</keyword>
<feature type="transmembrane region" description="Helical" evidence="2">
    <location>
        <begin position="127"/>
        <end position="148"/>
    </location>
</feature>
<feature type="region of interest" description="Disordered" evidence="1">
    <location>
        <begin position="1"/>
        <end position="30"/>
    </location>
</feature>
<dbReference type="KEGG" id="cvn:111132071"/>
<dbReference type="RefSeq" id="XP_022335428.1">
    <property type="nucleotide sequence ID" value="XM_022479720.1"/>
</dbReference>
<proteinExistence type="predicted"/>
<gene>
    <name evidence="4" type="primary">LOC111132071</name>
</gene>
<evidence type="ECO:0000256" key="1">
    <source>
        <dbReference type="SAM" id="MobiDB-lite"/>
    </source>
</evidence>
<reference evidence="4" key="1">
    <citation type="submission" date="2025-08" db="UniProtKB">
        <authorList>
            <consortium name="RefSeq"/>
        </authorList>
    </citation>
    <scope>IDENTIFICATION</scope>
    <source>
        <tissue evidence="4">Whole sample</tissue>
    </source>
</reference>
<evidence type="ECO:0000313" key="3">
    <source>
        <dbReference type="Proteomes" id="UP000694844"/>
    </source>
</evidence>